<sequence length="243" mass="28029">MSTGQITLLDLPSKEPCSTWSFNPLKTRMLLNFKGLDYKTEWIEYPDIKPKIQPNLPPNESGTPYTIPTVILPENIWIMDSRKIANYIDKSHPQPSVHLDSPYVTKVEELTSNVFHYIRAICFARIPTNLLNEASVDYWYTTRNESVGMAVQEFEQRNGGEVAYTGAEPFLQRITILLQENNDGPFFMGKTVSYADFIWVATLVFFKRIDGEILRQILKRTGDESVHVKLLEACEPWLKRNNH</sequence>
<accession>A0A0B4H9H1</accession>
<dbReference type="SUPFAM" id="SSF47616">
    <property type="entry name" value="GST C-terminal domain-like"/>
    <property type="match status" value="1"/>
</dbReference>
<dbReference type="InterPro" id="IPR054416">
    <property type="entry name" value="GST_UstS-like_C"/>
</dbReference>
<dbReference type="HOGENOM" id="CLU_011226_4_3_1"/>
<dbReference type="Pfam" id="PF13409">
    <property type="entry name" value="GST_N_2"/>
    <property type="match status" value="1"/>
</dbReference>
<dbReference type="Gene3D" id="1.20.1050.10">
    <property type="match status" value="1"/>
</dbReference>
<dbReference type="Proteomes" id="UP000031192">
    <property type="component" value="Unassembled WGS sequence"/>
</dbReference>
<evidence type="ECO:0000313" key="2">
    <source>
        <dbReference type="EMBL" id="KID86446.1"/>
    </source>
</evidence>
<comment type="caution">
    <text evidence="2">The sequence shown here is derived from an EMBL/GenBank/DDBJ whole genome shotgun (WGS) entry which is preliminary data.</text>
</comment>
<evidence type="ECO:0000259" key="1">
    <source>
        <dbReference type="PROSITE" id="PS50404"/>
    </source>
</evidence>
<dbReference type="Pfam" id="PF22041">
    <property type="entry name" value="GST_C_7"/>
    <property type="match status" value="1"/>
</dbReference>
<feature type="domain" description="GST N-terminal" evidence="1">
    <location>
        <begin position="11"/>
        <end position="96"/>
    </location>
</feature>
<reference evidence="2 3" key="1">
    <citation type="journal article" date="2014" name="Proc. Natl. Acad. Sci. U.S.A.">
        <title>Trajectory and genomic determinants of fungal-pathogen speciation and host adaptation.</title>
        <authorList>
            <person name="Hu X."/>
            <person name="Xiao G."/>
            <person name="Zheng P."/>
            <person name="Shang Y."/>
            <person name="Su Y."/>
            <person name="Zhang X."/>
            <person name="Liu X."/>
            <person name="Zhan S."/>
            <person name="St Leger R.J."/>
            <person name="Wang C."/>
        </authorList>
    </citation>
    <scope>NUCLEOTIDE SEQUENCE [LARGE SCALE GENOMIC DNA]</scope>
    <source>
        <strain evidence="2 3">ARSEF 977</strain>
    </source>
</reference>
<name>A0A0B4H9H1_METGA</name>
<dbReference type="PROSITE" id="PS50404">
    <property type="entry name" value="GST_NTER"/>
    <property type="match status" value="1"/>
</dbReference>
<dbReference type="EMBL" id="AZNH01000021">
    <property type="protein sequence ID" value="KID86446.1"/>
    <property type="molecule type" value="Genomic_DNA"/>
</dbReference>
<organism evidence="2 3">
    <name type="scientific">Metarhizium guizhouense (strain ARSEF 977)</name>
    <dbReference type="NCBI Taxonomy" id="1276136"/>
    <lineage>
        <taxon>Eukaryota</taxon>
        <taxon>Fungi</taxon>
        <taxon>Dikarya</taxon>
        <taxon>Ascomycota</taxon>
        <taxon>Pezizomycotina</taxon>
        <taxon>Sordariomycetes</taxon>
        <taxon>Hypocreomycetidae</taxon>
        <taxon>Hypocreales</taxon>
        <taxon>Clavicipitaceae</taxon>
        <taxon>Metarhizium</taxon>
    </lineage>
</organism>
<dbReference type="InterPro" id="IPR036249">
    <property type="entry name" value="Thioredoxin-like_sf"/>
</dbReference>
<proteinExistence type="predicted"/>
<dbReference type="OrthoDB" id="4951845at2759"/>
<dbReference type="InterPro" id="IPR004045">
    <property type="entry name" value="Glutathione_S-Trfase_N"/>
</dbReference>
<keyword evidence="3" id="KW-1185">Reference proteome</keyword>
<protein>
    <submittedName>
        <fullName evidence="2">Thioredoxin-like fold protein</fullName>
    </submittedName>
</protein>
<dbReference type="InterPro" id="IPR036282">
    <property type="entry name" value="Glutathione-S-Trfase_C_sf"/>
</dbReference>
<gene>
    <name evidence="2" type="ORF">MGU_06258</name>
</gene>
<dbReference type="AlphaFoldDB" id="A0A0B4H9H1"/>
<evidence type="ECO:0000313" key="3">
    <source>
        <dbReference type="Proteomes" id="UP000031192"/>
    </source>
</evidence>
<dbReference type="Gene3D" id="3.40.30.10">
    <property type="entry name" value="Glutaredoxin"/>
    <property type="match status" value="1"/>
</dbReference>
<dbReference type="SUPFAM" id="SSF52833">
    <property type="entry name" value="Thioredoxin-like"/>
    <property type="match status" value="1"/>
</dbReference>